<keyword evidence="2" id="KW-0808">Transferase</keyword>
<dbReference type="PANTHER" id="PTHR33781:SF1">
    <property type="entry name" value="PROTEIN PHYTOCHROME KINASE SUBSTRATE 4"/>
    <property type="match status" value="1"/>
</dbReference>
<dbReference type="InterPro" id="IPR039615">
    <property type="entry name" value="PKS"/>
</dbReference>
<protein>
    <submittedName>
        <fullName evidence="2">Protein PHYTOCHROME KINASE SUBSTRATE 4</fullName>
    </submittedName>
</protein>
<name>A0AAX6I373_IRIPA</name>
<accession>A0AAX6I373</accession>
<evidence type="ECO:0000313" key="3">
    <source>
        <dbReference type="Proteomes" id="UP001140949"/>
    </source>
</evidence>
<evidence type="ECO:0000256" key="1">
    <source>
        <dbReference type="SAM" id="MobiDB-lite"/>
    </source>
</evidence>
<dbReference type="Proteomes" id="UP001140949">
    <property type="component" value="Unassembled WGS sequence"/>
</dbReference>
<reference evidence="2" key="2">
    <citation type="submission" date="2023-04" db="EMBL/GenBank/DDBJ databases">
        <authorList>
            <person name="Bruccoleri R.E."/>
            <person name="Oakeley E.J."/>
            <person name="Faust A.-M."/>
            <person name="Dessus-Babus S."/>
            <person name="Altorfer M."/>
            <person name="Burckhardt D."/>
            <person name="Oertli M."/>
            <person name="Naumann U."/>
            <person name="Petersen F."/>
            <person name="Wong J."/>
        </authorList>
    </citation>
    <scope>NUCLEOTIDE SEQUENCE</scope>
    <source>
        <strain evidence="2">GSM-AAB239-AS_SAM_17_03QT</strain>
        <tissue evidence="2">Leaf</tissue>
    </source>
</reference>
<proteinExistence type="predicted"/>
<comment type="caution">
    <text evidence="2">The sequence shown here is derived from an EMBL/GenBank/DDBJ whole genome shotgun (WGS) entry which is preliminary data.</text>
</comment>
<dbReference type="GO" id="GO:0016301">
    <property type="term" value="F:kinase activity"/>
    <property type="evidence" value="ECO:0007669"/>
    <property type="project" value="UniProtKB-KW"/>
</dbReference>
<dbReference type="AlphaFoldDB" id="A0AAX6I373"/>
<sequence length="458" mass="48503">MERYRVRASYNNAAHHISLPPKLASPHPEPASFGRRIEDNDTEISIFDAERYFNGGGGDDGTPKTINKTAILNGSGTGTGTTATGSFVDVISSTNPRDSSASSVASSADGGYGRTGFFRSRSFRASAATPTASSEASWNSQTGLLANAPGSVAVSVRAYPLDESRRKESDSTSSFRGGRRRRFFGMRCPCYGKKSVEVEDKFSETRSSIRSSRHGSAAGGQGFPKPDVDDVLSDSGARGAPNKEAMELMAKFKIRATEPPGLFSFPVPPPRKELELEPARESLEVFRPSEELARTPRKSSQLQHLRMAPVRDDDMASDTSSDLFELESFSGRVRRRDSLDDLPKVLSTASAAGLQFRRSSEDSVAPSECYAPSEASVEWSVTTAEWGLDRASVANFSSAASDCGMGRFDSAAAAAAAAGKEGGGVKKRGGGGGGGGLLNCRSEKAVSVGPKPVRVGPD</sequence>
<organism evidence="2 3">
    <name type="scientific">Iris pallida</name>
    <name type="common">Sweet iris</name>
    <dbReference type="NCBI Taxonomy" id="29817"/>
    <lineage>
        <taxon>Eukaryota</taxon>
        <taxon>Viridiplantae</taxon>
        <taxon>Streptophyta</taxon>
        <taxon>Embryophyta</taxon>
        <taxon>Tracheophyta</taxon>
        <taxon>Spermatophyta</taxon>
        <taxon>Magnoliopsida</taxon>
        <taxon>Liliopsida</taxon>
        <taxon>Asparagales</taxon>
        <taxon>Iridaceae</taxon>
        <taxon>Iridoideae</taxon>
        <taxon>Irideae</taxon>
        <taxon>Iris</taxon>
    </lineage>
</organism>
<dbReference type="PANTHER" id="PTHR33781">
    <property type="entry name" value="PROTEIN PHYTOCHROME KINASE SUBSTRATE 1-RELATED"/>
    <property type="match status" value="1"/>
</dbReference>
<reference evidence="2" key="1">
    <citation type="journal article" date="2023" name="GigaByte">
        <title>Genome assembly of the bearded iris, Iris pallida Lam.</title>
        <authorList>
            <person name="Bruccoleri R.E."/>
            <person name="Oakeley E.J."/>
            <person name="Faust A.M.E."/>
            <person name="Altorfer M."/>
            <person name="Dessus-Babus S."/>
            <person name="Burckhardt D."/>
            <person name="Oertli M."/>
            <person name="Naumann U."/>
            <person name="Petersen F."/>
            <person name="Wong J."/>
        </authorList>
    </citation>
    <scope>NUCLEOTIDE SEQUENCE</scope>
    <source>
        <strain evidence="2">GSM-AAB239-AS_SAM_17_03QT</strain>
    </source>
</reference>
<keyword evidence="2" id="KW-0418">Kinase</keyword>
<feature type="region of interest" description="Disordered" evidence="1">
    <location>
        <begin position="419"/>
        <end position="441"/>
    </location>
</feature>
<feature type="region of interest" description="Disordered" evidence="1">
    <location>
        <begin position="201"/>
        <end position="240"/>
    </location>
</feature>
<gene>
    <name evidence="2" type="ORF">M6B38_283960</name>
</gene>
<feature type="region of interest" description="Disordered" evidence="1">
    <location>
        <begin position="287"/>
        <end position="307"/>
    </location>
</feature>
<dbReference type="EMBL" id="JANAVB010005597">
    <property type="protein sequence ID" value="KAJ6846925.1"/>
    <property type="molecule type" value="Genomic_DNA"/>
</dbReference>
<keyword evidence="3" id="KW-1185">Reference proteome</keyword>
<dbReference type="GO" id="GO:0009638">
    <property type="term" value="P:phototropism"/>
    <property type="evidence" value="ECO:0007669"/>
    <property type="project" value="InterPro"/>
</dbReference>
<evidence type="ECO:0000313" key="2">
    <source>
        <dbReference type="EMBL" id="KAJ6846925.1"/>
    </source>
</evidence>